<feature type="transmembrane region" description="Helical" evidence="5">
    <location>
        <begin position="239"/>
        <end position="264"/>
    </location>
</feature>
<dbReference type="GO" id="GO:0016020">
    <property type="term" value="C:membrane"/>
    <property type="evidence" value="ECO:0007669"/>
    <property type="project" value="UniProtKB-SubCell"/>
</dbReference>
<evidence type="ECO:0000313" key="6">
    <source>
        <dbReference type="EMBL" id="AFJ68782.1"/>
    </source>
</evidence>
<feature type="transmembrane region" description="Helical" evidence="5">
    <location>
        <begin position="59"/>
        <end position="78"/>
    </location>
</feature>
<evidence type="ECO:0000256" key="5">
    <source>
        <dbReference type="SAM" id="Phobius"/>
    </source>
</evidence>
<organism evidence="6">
    <name type="scientific">Nannochloropsis gaditana (strain CCMP526)</name>
    <name type="common">Green microalga</name>
    <name type="synonym">Microchloropsis gaditana</name>
    <dbReference type="NCBI Taxonomy" id="1093141"/>
    <lineage>
        <taxon>Eukaryota</taxon>
        <taxon>Sar</taxon>
        <taxon>Stramenopiles</taxon>
        <taxon>Ochrophyta</taxon>
        <taxon>Eustigmatophyceae</taxon>
        <taxon>Eustigmatales</taxon>
        <taxon>Monodopsidaceae</taxon>
        <taxon>Nannochloropsis</taxon>
    </lineage>
</organism>
<proteinExistence type="evidence at transcript level"/>
<dbReference type="PANTHER" id="PTHR14255">
    <property type="entry name" value="CEREBLON"/>
    <property type="match status" value="1"/>
</dbReference>
<evidence type="ECO:0000256" key="1">
    <source>
        <dbReference type="ARBA" id="ARBA00004141"/>
    </source>
</evidence>
<evidence type="ECO:0000256" key="4">
    <source>
        <dbReference type="ARBA" id="ARBA00023136"/>
    </source>
</evidence>
<dbReference type="AlphaFoldDB" id="I2CPE9"/>
<keyword evidence="3 5" id="KW-1133">Transmembrane helix</keyword>
<feature type="transmembrane region" description="Helical" evidence="5">
    <location>
        <begin position="179"/>
        <end position="201"/>
    </location>
</feature>
<feature type="transmembrane region" description="Helical" evidence="5">
    <location>
        <begin position="90"/>
        <end position="110"/>
    </location>
</feature>
<evidence type="ECO:0000256" key="3">
    <source>
        <dbReference type="ARBA" id="ARBA00022989"/>
    </source>
</evidence>
<keyword evidence="2 5" id="KW-0812">Transmembrane</keyword>
<keyword evidence="4 5" id="KW-0472">Membrane</keyword>
<reference evidence="6" key="1">
    <citation type="journal article" date="2012" name="Bioengineered">
        <title>Additional insights into the genome of the oleaginous model alga Nannochloropsis gaditana.</title>
        <authorList>
            <person name="Jinkerson R.E."/>
            <person name="Radakovits R."/>
            <person name="Posewitz M.C."/>
        </authorList>
    </citation>
    <scope>NUCLEOTIDE SEQUENCE</scope>
    <source>
        <strain evidence="6">CCMP526</strain>
    </source>
</reference>
<evidence type="ECO:0008006" key="7">
    <source>
        <dbReference type="Google" id="ProtNLM"/>
    </source>
</evidence>
<dbReference type="EMBL" id="JU966477">
    <property type="protein sequence ID" value="AFJ68782.1"/>
    <property type="molecule type" value="mRNA"/>
</dbReference>
<dbReference type="PANTHER" id="PTHR14255:SF3">
    <property type="entry name" value="SULFITE EXPORTER TAUE_SAFE FAMILY PROTEIN 5-RELATED"/>
    <property type="match status" value="1"/>
</dbReference>
<evidence type="ECO:0000256" key="2">
    <source>
        <dbReference type="ARBA" id="ARBA00022692"/>
    </source>
</evidence>
<reference evidence="6" key="2">
    <citation type="journal article" date="2012" name="Nat. Commun.">
        <title>Draft genome sequence and genetic transformation of the oleaginous alga Nannochloropis gaditana.</title>
        <authorList>
            <person name="Radakovits R."/>
            <person name="Jinkerson R.E."/>
            <person name="Fuerstenberg S.I."/>
            <person name="Tae H."/>
            <person name="Settlage R.E."/>
            <person name="Boore J.L."/>
            <person name="Posewitz M.C."/>
        </authorList>
    </citation>
    <scope>NUCLEOTIDE SEQUENCE</scope>
    <source>
        <strain evidence="6">CCMP526</strain>
    </source>
</reference>
<sequence length="278" mass="30185">MSMRAQEARELAEKAAIFGFEEGWREGGREGGREASAEEEHALASLLATDRRIPLFKPLLLSFCFLGIVVINLVKGGSKSSLLAVECGSGMYWFVTLLTLPWAGAFFLYIRRLILKEQEAKVLAHYPFVEGDIRWTPTSTLKFPLLCVMAGVLAGVFGVGGGIVKGPLMLEMGVLPPVAAASAATMILYTSASATVAFYVFGLIPGDYGLFFFFWGFLCTGVGQILLLRLLQHSHKQSLIVLSIGLVITLSAVMMSFQAVADYLENPDNVLRMSTLCG</sequence>
<dbReference type="InterPro" id="IPR002781">
    <property type="entry name" value="TM_pro_TauE-like"/>
</dbReference>
<accession>I2CPE9</accession>
<feature type="transmembrane region" description="Helical" evidence="5">
    <location>
        <begin position="208"/>
        <end position="227"/>
    </location>
</feature>
<comment type="subcellular location">
    <subcellularLocation>
        <location evidence="1">Membrane</location>
        <topology evidence="1">Multi-pass membrane protein</topology>
    </subcellularLocation>
</comment>
<name>I2CPE9_NANGC</name>
<feature type="transmembrane region" description="Helical" evidence="5">
    <location>
        <begin position="143"/>
        <end position="164"/>
    </location>
</feature>
<dbReference type="GO" id="GO:0016567">
    <property type="term" value="P:protein ubiquitination"/>
    <property type="evidence" value="ECO:0007669"/>
    <property type="project" value="TreeGrafter"/>
</dbReference>
<dbReference type="GO" id="GO:0031464">
    <property type="term" value="C:Cul4A-RING E3 ubiquitin ligase complex"/>
    <property type="evidence" value="ECO:0007669"/>
    <property type="project" value="TreeGrafter"/>
</dbReference>
<protein>
    <recommendedName>
        <fullName evidence="7">Transmembrane protein TauE like protein</fullName>
    </recommendedName>
</protein>
<gene>
    <name evidence="6" type="ORF">NGATSA_3034300</name>
</gene>
<dbReference type="Pfam" id="PF01925">
    <property type="entry name" value="TauE"/>
    <property type="match status" value="1"/>
</dbReference>